<dbReference type="Pfam" id="PF21882">
    <property type="entry name" value="Gp53-like_C"/>
    <property type="match status" value="1"/>
</dbReference>
<proteinExistence type="predicted"/>
<dbReference type="OrthoDB" id="9810174at2"/>
<dbReference type="RefSeq" id="WP_048494143.1">
    <property type="nucleotide sequence ID" value="NZ_LFBU01000001.1"/>
</dbReference>
<comment type="caution">
    <text evidence="3">The sequence shown here is derived from an EMBL/GenBank/DDBJ whole genome shotgun (WGS) entry which is preliminary data.</text>
</comment>
<protein>
    <recommendedName>
        <fullName evidence="2">Putative tail fiber protein gp53-like C-terminal domain-containing protein</fullName>
    </recommendedName>
</protein>
<dbReference type="STRING" id="1658765.Msub_10018"/>
<organism evidence="3 5">
    <name type="scientific">Marinobacter subterrani</name>
    <dbReference type="NCBI Taxonomy" id="1658765"/>
    <lineage>
        <taxon>Bacteria</taxon>
        <taxon>Pseudomonadati</taxon>
        <taxon>Pseudomonadota</taxon>
        <taxon>Gammaproteobacteria</taxon>
        <taxon>Pseudomonadales</taxon>
        <taxon>Marinobacteraceae</taxon>
        <taxon>Marinobacter</taxon>
    </lineage>
</organism>
<keyword evidence="5" id="KW-1185">Reference proteome</keyword>
<name>A0A0J7J6Q9_9GAMM</name>
<dbReference type="InterPro" id="IPR054075">
    <property type="entry name" value="Gp53-like_C"/>
</dbReference>
<dbReference type="AlphaFoldDB" id="A0A0J7J6Q9"/>
<evidence type="ECO:0000256" key="1">
    <source>
        <dbReference type="SAM" id="MobiDB-lite"/>
    </source>
</evidence>
<reference evidence="3 5" key="1">
    <citation type="submission" date="2015-06" db="EMBL/GenBank/DDBJ databases">
        <title>Marinobacter subterrani, a genetically tractable neutrophilic iron-oxidizing strain isolated from the Soudan Iron Mine.</title>
        <authorList>
            <person name="Bonis B.M."/>
            <person name="Gralnick J.A."/>
        </authorList>
    </citation>
    <scope>NUCLEOTIDE SEQUENCE [LARGE SCALE GENOMIC DNA]</scope>
    <source>
        <strain evidence="3 5">JG233</strain>
    </source>
</reference>
<dbReference type="Proteomes" id="UP000036102">
    <property type="component" value="Unassembled WGS sequence"/>
</dbReference>
<feature type="region of interest" description="Disordered" evidence="1">
    <location>
        <begin position="1"/>
        <end position="32"/>
    </location>
</feature>
<feature type="domain" description="Putative tail fiber protein gp53-like C-terminal" evidence="2">
    <location>
        <begin position="219"/>
        <end position="315"/>
    </location>
</feature>
<feature type="compositionally biased region" description="Polar residues" evidence="1">
    <location>
        <begin position="9"/>
        <end position="22"/>
    </location>
</feature>
<sequence length="315" mass="32336">MVDRVYERNATQSAPQAPQTPSAGYPTDGNPAQGIPATIPGAYWYHMILESLVALVSKSGQQPDHTDLQQVVEAVSRLSARGVTTVTSADSPKSLTVAEAGLVLVDASAGDVTLNLPASAGNKGLGYTIARTDSSANAVTVTPDGTNPDTIEGAASLSLTVSRRLVLIADGVTDWTAPVLVATDAEAQAFDAGRLIDGAALLAAFKGGNQNLADSGYQRLPGGLIIQWGKAATDSQGFIAAFFPIAFPNAFLGAVLTEANADSATGGLWDTDTATVYGTNGNSTLTEIRGAGRRLDPTGPSKQAGMAAQYFAFGY</sequence>
<gene>
    <name evidence="3" type="ORF">Msub_10018</name>
    <name evidence="4" type="ORF">Msub_11518</name>
</gene>
<evidence type="ECO:0000313" key="4">
    <source>
        <dbReference type="EMBL" id="KMQ75316.1"/>
    </source>
</evidence>
<dbReference type="EMBL" id="LFBU01000001">
    <property type="protein sequence ID" value="KMQ73857.1"/>
    <property type="molecule type" value="Genomic_DNA"/>
</dbReference>
<dbReference type="Gene3D" id="2.60.40.3940">
    <property type="match status" value="1"/>
</dbReference>
<evidence type="ECO:0000313" key="3">
    <source>
        <dbReference type="EMBL" id="KMQ73857.1"/>
    </source>
</evidence>
<evidence type="ECO:0000313" key="5">
    <source>
        <dbReference type="Proteomes" id="UP000036102"/>
    </source>
</evidence>
<dbReference type="PATRIC" id="fig|1658765.3.peg.1511"/>
<evidence type="ECO:0000259" key="2">
    <source>
        <dbReference type="Pfam" id="PF21882"/>
    </source>
</evidence>
<dbReference type="EMBL" id="LFBU01000001">
    <property type="protein sequence ID" value="KMQ75316.1"/>
    <property type="molecule type" value="Genomic_DNA"/>
</dbReference>
<accession>A0A0J7J6Q9</accession>